<evidence type="ECO:0000256" key="1">
    <source>
        <dbReference type="SAM" id="MobiDB-lite"/>
    </source>
</evidence>
<feature type="transmembrane region" description="Helical" evidence="2">
    <location>
        <begin position="12"/>
        <end position="31"/>
    </location>
</feature>
<evidence type="ECO:0000313" key="3">
    <source>
        <dbReference type="EMBL" id="SDC75848.1"/>
    </source>
</evidence>
<dbReference type="EMBL" id="FMZZ01000004">
    <property type="protein sequence ID" value="SDC75848.1"/>
    <property type="molecule type" value="Genomic_DNA"/>
</dbReference>
<dbReference type="Proteomes" id="UP000199501">
    <property type="component" value="Unassembled WGS sequence"/>
</dbReference>
<name>A0A1G6P775_9PSEU</name>
<dbReference type="RefSeq" id="WP_139190600.1">
    <property type="nucleotide sequence ID" value="NZ_FMZZ01000004.1"/>
</dbReference>
<proteinExistence type="predicted"/>
<feature type="region of interest" description="Disordered" evidence="1">
    <location>
        <begin position="54"/>
        <end position="97"/>
    </location>
</feature>
<sequence length="97" mass="10772">MTPFQRGVITWFEYMAVVGPLVIAAQIALVVRRRRNTMPPLPLSPRWRARRRYRRRAALSSRATGSASPLPVARPHTPGGAGTPDPAPPGHRVETPW</sequence>
<evidence type="ECO:0000256" key="2">
    <source>
        <dbReference type="SAM" id="Phobius"/>
    </source>
</evidence>
<keyword evidence="2" id="KW-0472">Membrane</keyword>
<reference evidence="4" key="1">
    <citation type="submission" date="2016-10" db="EMBL/GenBank/DDBJ databases">
        <authorList>
            <person name="Varghese N."/>
            <person name="Submissions S."/>
        </authorList>
    </citation>
    <scope>NUCLEOTIDE SEQUENCE [LARGE SCALE GENOMIC DNA]</scope>
    <source>
        <strain evidence="4">IBRC-M 10403</strain>
    </source>
</reference>
<protein>
    <submittedName>
        <fullName evidence="3">Uncharacterized protein</fullName>
    </submittedName>
</protein>
<gene>
    <name evidence="3" type="ORF">SAMN05216174_104146</name>
</gene>
<keyword evidence="2" id="KW-0812">Transmembrane</keyword>
<organism evidence="3 4">
    <name type="scientific">Actinokineospora iranica</name>
    <dbReference type="NCBI Taxonomy" id="1271860"/>
    <lineage>
        <taxon>Bacteria</taxon>
        <taxon>Bacillati</taxon>
        <taxon>Actinomycetota</taxon>
        <taxon>Actinomycetes</taxon>
        <taxon>Pseudonocardiales</taxon>
        <taxon>Pseudonocardiaceae</taxon>
        <taxon>Actinokineospora</taxon>
    </lineage>
</organism>
<keyword evidence="4" id="KW-1185">Reference proteome</keyword>
<dbReference type="AlphaFoldDB" id="A0A1G6P775"/>
<keyword evidence="2" id="KW-1133">Transmembrane helix</keyword>
<dbReference type="STRING" id="1271860.SAMN05216174_104146"/>
<accession>A0A1G6P775</accession>
<evidence type="ECO:0000313" key="4">
    <source>
        <dbReference type="Proteomes" id="UP000199501"/>
    </source>
</evidence>